<evidence type="ECO:0000313" key="2">
    <source>
        <dbReference type="Proteomes" id="UP000805649"/>
    </source>
</evidence>
<gene>
    <name evidence="1" type="ORF">CTRU02_211785</name>
</gene>
<dbReference type="Proteomes" id="UP000805649">
    <property type="component" value="Unassembled WGS sequence"/>
</dbReference>
<dbReference type="EMBL" id="VUJX02000008">
    <property type="protein sequence ID" value="KAL0932822.1"/>
    <property type="molecule type" value="Genomic_DNA"/>
</dbReference>
<evidence type="ECO:0000313" key="1">
    <source>
        <dbReference type="EMBL" id="KAL0932822.1"/>
    </source>
</evidence>
<keyword evidence="2" id="KW-1185">Reference proteome</keyword>
<sequence>MVHAPARKLRPVDEFLPRNTQQISVDIVAVHGLGSSPETAWAYRRGTSPQDASASEAHIGPLWLKDFLPLDELRARVLVYYHNSGWQAHATSMSLRGYGQDLLTSIEVMRQNDEERTRPIMFIGYSFGGLIIKQAMIMASSNDVNKSRRRLSSDLVKGFIFLGTPHNGSSLTFLAKAMSLLSFWQGANTTLLEVLDQDSRENELLHRDFMKYCGKKDMVNFYEVQAERMGRFALANAVSEKSATIDGKINIPSPGQHREIHRFNSNKDVGYTRLCEYITTLIHDNIEQKDSRRLDVKLLSGVVEQTLRELRESNSHVNLDAMEWFMHGPEYMAWLTSPGARFLWYHDPPGMGKTMILRHVVEQLQLRYSSFRTYLAFFFCSRKLSIPLSGTPQLLTSSIASATIVASIISQFADKAMLQHIPLDVQEHLSNGHQHLGHEHEAHLWEILSKILLNILSSQKEVWIVLDGVDELLLTERSHFMHGLRSLWNDLNSGSRVEHMSFKVLLASRPYQDIQEILDGLPFVNLGKESADCLNSLALKANNERRSLVSIGEESTGAWLWEDDSFKDWSNQSNSSFLWIQGKPGSGKSTLSKKILRHIIQKYELPDYQGTFGKAARLDSATLSGLNDTRSVLVASFFYSLRGAKSDTNNTQMLQSLLWQLLYQEQKLYPMFRETYRDLLERASGRPSAIDWSFDDLQKVFQSLKRFDDFPLRVFLVVDGMDESDKLERERVLLLLQHLCAADSACVTQCVLASRPEDDIKSNLLYQHGINHFFHMILEKKNASDIKRFIDVKMAQLQNAYLLRLSTLSRAPMNIEVFKDIMLEITTKLEKEACGVFLWVEIVTREMERCLRHGYTAAAMRKTIENLPQDLEPFYERIIGDLLKQYEKDENKQFNAATVVEARRMLTWVTYAERPLNLVEFCDAIAIPDTVTPISGFQFQDFRLPEELAMRQRLEYVCGDLLEIRSIPHQGPLPDVGEKEDMVQLLHLTVREFLTRDKRAGPFCLKRLQGEYEILQNSICYLRLFVESCPSIHEHPELQELERGAEYLVRELQSWPLLYYVLRFLPRHIQNCGQNSERALQLGKELADFVLNHEGNMASPLLESWFRATGLGSGFMGDRREDARQFRFACMDSALEVSNVQVAVTLLETEVASTFGTRSNIDEGNDTYSHILHQACRNDAISIVRLLLEMGVPPDIGAGDGETGLRIASETGNASIADMLLRHGADIDFTGIHGTALRAAAKAGHMELVQLLIERGADVNWSNADGTALEAASKAGYIDIVHWLLIKGADVNLIDIYGTALWSASKAGHVEVARLLIEFGADVNQIDAHGTALEAALKAGHMEVVRLLIEHGADAQLGTHGTTLGVA</sequence>
<accession>A0ACC3YNU0</accession>
<name>A0ACC3YNU0_COLTU</name>
<proteinExistence type="predicted"/>
<organism evidence="1 2">
    <name type="scientific">Colletotrichum truncatum</name>
    <name type="common">Anthracnose fungus</name>
    <name type="synonym">Colletotrichum capsici</name>
    <dbReference type="NCBI Taxonomy" id="5467"/>
    <lineage>
        <taxon>Eukaryota</taxon>
        <taxon>Fungi</taxon>
        <taxon>Dikarya</taxon>
        <taxon>Ascomycota</taxon>
        <taxon>Pezizomycotina</taxon>
        <taxon>Sordariomycetes</taxon>
        <taxon>Hypocreomycetidae</taxon>
        <taxon>Glomerellales</taxon>
        <taxon>Glomerellaceae</taxon>
        <taxon>Colletotrichum</taxon>
        <taxon>Colletotrichum truncatum species complex</taxon>
    </lineage>
</organism>
<comment type="caution">
    <text evidence="1">The sequence shown here is derived from an EMBL/GenBank/DDBJ whole genome shotgun (WGS) entry which is preliminary data.</text>
</comment>
<reference evidence="1 2" key="1">
    <citation type="journal article" date="2020" name="Phytopathology">
        <title>Genome Sequence Resources of Colletotrichum truncatum, C. plurivorum, C. musicola, and C. sojae: Four Species Pathogenic to Soybean (Glycine max).</title>
        <authorList>
            <person name="Rogerio F."/>
            <person name="Boufleur T.R."/>
            <person name="Ciampi-Guillardi M."/>
            <person name="Sukno S.A."/>
            <person name="Thon M.R."/>
            <person name="Massola Junior N.S."/>
            <person name="Baroncelli R."/>
        </authorList>
    </citation>
    <scope>NUCLEOTIDE SEQUENCE [LARGE SCALE GENOMIC DNA]</scope>
    <source>
        <strain evidence="1 2">CMES1059</strain>
    </source>
</reference>
<protein>
    <submittedName>
        <fullName evidence="1">Ankyrin repeat protein</fullName>
    </submittedName>
</protein>